<keyword evidence="1" id="KW-0472">Membrane</keyword>
<evidence type="ECO:0000256" key="1">
    <source>
        <dbReference type="SAM" id="Phobius"/>
    </source>
</evidence>
<evidence type="ECO:0000313" key="3">
    <source>
        <dbReference type="Proteomes" id="UP000305546"/>
    </source>
</evidence>
<sequence>MTRIRLGWEAQIGQLALLMDFLVAGVGLVVLGALLDWSGWLTTPMIVIGVLVLLIAALRLQGWRSLWWRRDFVVDPSPMWACGPGGRS</sequence>
<dbReference type="AlphaFoldDB" id="A0A5C4M6J7"/>
<evidence type="ECO:0000313" key="2">
    <source>
        <dbReference type="EMBL" id="TNC28473.1"/>
    </source>
</evidence>
<gene>
    <name evidence="2" type="ORF">FG385_04115</name>
</gene>
<dbReference type="RefSeq" id="WP_139095251.1">
    <property type="nucleotide sequence ID" value="NZ_VDFW01000003.1"/>
</dbReference>
<keyword evidence="1" id="KW-1133">Transmembrane helix</keyword>
<feature type="transmembrane region" description="Helical" evidence="1">
    <location>
        <begin position="12"/>
        <end position="35"/>
    </location>
</feature>
<keyword evidence="3" id="KW-1185">Reference proteome</keyword>
<name>A0A5C4M6J7_9PSEU</name>
<comment type="caution">
    <text evidence="2">The sequence shown here is derived from an EMBL/GenBank/DDBJ whole genome shotgun (WGS) entry which is preliminary data.</text>
</comment>
<proteinExistence type="predicted"/>
<keyword evidence="1" id="KW-0812">Transmembrane</keyword>
<feature type="transmembrane region" description="Helical" evidence="1">
    <location>
        <begin position="41"/>
        <end position="60"/>
    </location>
</feature>
<protein>
    <submittedName>
        <fullName evidence="2">Uncharacterized protein</fullName>
    </submittedName>
</protein>
<organism evidence="2 3">
    <name type="scientific">Amycolatopsis alkalitolerans</name>
    <dbReference type="NCBI Taxonomy" id="2547244"/>
    <lineage>
        <taxon>Bacteria</taxon>
        <taxon>Bacillati</taxon>
        <taxon>Actinomycetota</taxon>
        <taxon>Actinomycetes</taxon>
        <taxon>Pseudonocardiales</taxon>
        <taxon>Pseudonocardiaceae</taxon>
        <taxon>Amycolatopsis</taxon>
    </lineage>
</organism>
<dbReference type="Proteomes" id="UP000305546">
    <property type="component" value="Unassembled WGS sequence"/>
</dbReference>
<reference evidence="2 3" key="1">
    <citation type="submission" date="2019-06" db="EMBL/GenBank/DDBJ databases">
        <title>Amycolatopsis alkalitolerans sp. nov., isolated from Gastrodia elata Blume.</title>
        <authorList>
            <person name="Narsing Rao M.P."/>
            <person name="Li W.J."/>
        </authorList>
    </citation>
    <scope>NUCLEOTIDE SEQUENCE [LARGE SCALE GENOMIC DNA]</scope>
    <source>
        <strain evidence="2 3">SYSUP0005</strain>
    </source>
</reference>
<dbReference type="EMBL" id="VDFW01000003">
    <property type="protein sequence ID" value="TNC28473.1"/>
    <property type="molecule type" value="Genomic_DNA"/>
</dbReference>
<accession>A0A5C4M6J7</accession>